<dbReference type="InterPro" id="IPR001296">
    <property type="entry name" value="Glyco_trans_1"/>
</dbReference>
<evidence type="ECO:0000259" key="2">
    <source>
        <dbReference type="Pfam" id="PF00534"/>
    </source>
</evidence>
<dbReference type="InterPro" id="IPR050194">
    <property type="entry name" value="Glycosyltransferase_grp1"/>
</dbReference>
<dbReference type="InterPro" id="IPR028098">
    <property type="entry name" value="Glyco_trans_4-like_N"/>
</dbReference>
<dbReference type="RefSeq" id="WP_194930923.1">
    <property type="nucleotide sequence ID" value="NZ_JADLZT010000005.1"/>
</dbReference>
<comment type="caution">
    <text evidence="4">The sequence shown here is derived from an EMBL/GenBank/DDBJ whole genome shotgun (WGS) entry which is preliminary data.</text>
</comment>
<dbReference type="Pfam" id="PF00534">
    <property type="entry name" value="Glycos_transf_1"/>
    <property type="match status" value="1"/>
</dbReference>
<dbReference type="Gene3D" id="3.40.50.2000">
    <property type="entry name" value="Glycogen Phosphorylase B"/>
    <property type="match status" value="2"/>
</dbReference>
<feature type="domain" description="Glycosyltransferase subfamily 4-like N-terminal" evidence="3">
    <location>
        <begin position="15"/>
        <end position="171"/>
    </location>
</feature>
<evidence type="ECO:0000313" key="4">
    <source>
        <dbReference type="EMBL" id="MBF6024311.1"/>
    </source>
</evidence>
<evidence type="ECO:0000256" key="1">
    <source>
        <dbReference type="SAM" id="MobiDB-lite"/>
    </source>
</evidence>
<evidence type="ECO:0000313" key="5">
    <source>
        <dbReference type="Proteomes" id="UP001429984"/>
    </source>
</evidence>
<dbReference type="Proteomes" id="UP001429984">
    <property type="component" value="Unassembled WGS sequence"/>
</dbReference>
<accession>A0ABS0B5V4</accession>
<proteinExistence type="predicted"/>
<feature type="domain" description="Glycosyl transferase family 1" evidence="2">
    <location>
        <begin position="181"/>
        <end position="344"/>
    </location>
</feature>
<organism evidence="4 5">
    <name type="scientific">Lysobacter niastensis</name>
    <dbReference type="NCBI Taxonomy" id="380629"/>
    <lineage>
        <taxon>Bacteria</taxon>
        <taxon>Pseudomonadati</taxon>
        <taxon>Pseudomonadota</taxon>
        <taxon>Gammaproteobacteria</taxon>
        <taxon>Lysobacterales</taxon>
        <taxon>Lysobacteraceae</taxon>
        <taxon>Lysobacter</taxon>
    </lineage>
</organism>
<reference evidence="4 5" key="1">
    <citation type="submission" date="2020-11" db="EMBL/GenBank/DDBJ databases">
        <title>Draft Genome Sequence and Secondary Metabolite Biosynthetic Potential of the Lysobacter niastensis Type strain DSM 18481.</title>
        <authorList>
            <person name="Turrini P."/>
            <person name="Artuso I."/>
            <person name="Tescari M."/>
            <person name="Lugli G.A."/>
            <person name="Frangipani E."/>
            <person name="Ventura M."/>
            <person name="Visca P."/>
        </authorList>
    </citation>
    <scope>NUCLEOTIDE SEQUENCE [LARGE SCALE GENOMIC DNA]</scope>
    <source>
        <strain evidence="4 5">DSM 18481</strain>
    </source>
</reference>
<dbReference type="SUPFAM" id="SSF53756">
    <property type="entry name" value="UDP-Glycosyltransferase/glycogen phosphorylase"/>
    <property type="match status" value="1"/>
</dbReference>
<dbReference type="EMBL" id="JADLZT010000005">
    <property type="protein sequence ID" value="MBF6024311.1"/>
    <property type="molecule type" value="Genomic_DNA"/>
</dbReference>
<dbReference type="CDD" id="cd03801">
    <property type="entry name" value="GT4_PimA-like"/>
    <property type="match status" value="1"/>
</dbReference>
<gene>
    <name evidence="4" type="ORF">IU514_09740</name>
</gene>
<name>A0ABS0B5V4_9GAMM</name>
<protein>
    <submittedName>
        <fullName evidence="4">Glycosyltransferase family 4 protein</fullName>
    </submittedName>
</protein>
<dbReference type="PANTHER" id="PTHR45947">
    <property type="entry name" value="SULFOQUINOVOSYL TRANSFERASE SQD2"/>
    <property type="match status" value="1"/>
</dbReference>
<feature type="region of interest" description="Disordered" evidence="1">
    <location>
        <begin position="367"/>
        <end position="392"/>
    </location>
</feature>
<keyword evidence="5" id="KW-1185">Reference proteome</keyword>
<sequence length="392" mass="43257">MAAKRLLVVSDEMEVGGSQRQITHLLRGLDRTRWQPELLYFRNPSFLIDEVEDLGILVHHLPKEGRLDPGFVLRYASLLREGRYDLVHAFSMTAELWTAVARMLVRHAPRQISSVRGLYLSESPRFWKLKRFVLGRSDAIIANARACAQATSMRTGVPLERFDIVANGVDIPAMLGERQRAALRARIGAPEGRAFGLFVGRLVREKNPACMVRALAGLSPQSRPWMAIAGDGPLRDDLGMMVASTGLTADISFLGERRDATDLMQAADFLVLPSCQEGMSNAVLEAMAVGCPVIASAVGGNRELIEDRRTGLLFANDDHHALGACLRRLATDPAFRERVSAQAQCQVHERHTVPAMVADTTEVYDRVLRGPEPRTTRSGGRLPGRSAMDDRT</sequence>
<dbReference type="Pfam" id="PF13439">
    <property type="entry name" value="Glyco_transf_4"/>
    <property type="match status" value="1"/>
</dbReference>
<dbReference type="PANTHER" id="PTHR45947:SF3">
    <property type="entry name" value="SULFOQUINOVOSYL TRANSFERASE SQD2"/>
    <property type="match status" value="1"/>
</dbReference>
<evidence type="ECO:0000259" key="3">
    <source>
        <dbReference type="Pfam" id="PF13439"/>
    </source>
</evidence>